<reference evidence="1 2" key="1">
    <citation type="submission" date="2019-05" db="EMBL/GenBank/DDBJ databases">
        <title>Emergence of the Ug99 lineage of the wheat stem rust pathogen through somatic hybridization.</title>
        <authorList>
            <person name="Li F."/>
            <person name="Upadhyaya N.M."/>
            <person name="Sperschneider J."/>
            <person name="Matny O."/>
            <person name="Nguyen-Phuc H."/>
            <person name="Mago R."/>
            <person name="Raley C."/>
            <person name="Miller M.E."/>
            <person name="Silverstein K.A.T."/>
            <person name="Henningsen E."/>
            <person name="Hirsch C.D."/>
            <person name="Visser B."/>
            <person name="Pretorius Z.A."/>
            <person name="Steffenson B.J."/>
            <person name="Schwessinger B."/>
            <person name="Dodds P.N."/>
            <person name="Figueroa M."/>
        </authorList>
    </citation>
    <scope>NUCLEOTIDE SEQUENCE [LARGE SCALE GENOMIC DNA]</scope>
    <source>
        <strain evidence="1">21-0</strain>
    </source>
</reference>
<evidence type="ECO:0000313" key="2">
    <source>
        <dbReference type="Proteomes" id="UP000324748"/>
    </source>
</evidence>
<organism evidence="1 2">
    <name type="scientific">Puccinia graminis f. sp. tritici</name>
    <dbReference type="NCBI Taxonomy" id="56615"/>
    <lineage>
        <taxon>Eukaryota</taxon>
        <taxon>Fungi</taxon>
        <taxon>Dikarya</taxon>
        <taxon>Basidiomycota</taxon>
        <taxon>Pucciniomycotina</taxon>
        <taxon>Pucciniomycetes</taxon>
        <taxon>Pucciniales</taxon>
        <taxon>Pucciniaceae</taxon>
        <taxon>Puccinia</taxon>
    </lineage>
</organism>
<dbReference type="Gene3D" id="1.20.1280.140">
    <property type="match status" value="1"/>
</dbReference>
<name>A0A5B0QMZ3_PUCGR</name>
<dbReference type="AlphaFoldDB" id="A0A5B0QMZ3"/>
<accession>A0A5B0QMZ3</accession>
<dbReference type="Proteomes" id="UP000324748">
    <property type="component" value="Unassembled WGS sequence"/>
</dbReference>
<gene>
    <name evidence="1" type="ORF">PGT21_001257</name>
</gene>
<sequence length="408" mass="43156">MLSWWKVCESKLKNQGRMTRRRELIQILQRSLLKFSLGVLTERLSLYAGCRFDTFSIEHRADVEGGTGVAMGQGQAEYDLATGVLKMKRPMGIPPTTQPSYCLISSTPMVMTTLLLNNMYLTSILGAVPPPGFAQNVATQGVQDASQANMQVPAVMNSTASPMNATVMAGNATDAGGSIIPGLPSIFPKPSSGGSGPGSGFPKFPLPNVTPSVNQSCVAGIKSLFAAAQDSEGQPMPRERVSCFKPYTKVPDGENLVVASVDAATNVTASISQLVQDVSGKRITAAIPIIISDLRTLTAVVATGVAHIALATAKGVFTSSSLVYVLQGFVTAGQSVTDALIGQKGFFAQFQALTPIRNTLLGLKSVVDKFVLLLIHMIPTNKLTLASDLHQQMSNSMDKAISAFDESD</sequence>
<proteinExistence type="predicted"/>
<evidence type="ECO:0000313" key="1">
    <source>
        <dbReference type="EMBL" id="KAA1114234.1"/>
    </source>
</evidence>
<protein>
    <submittedName>
        <fullName evidence="1">Uncharacterized protein</fullName>
    </submittedName>
</protein>
<dbReference type="OrthoDB" id="2505867at2759"/>
<comment type="caution">
    <text evidence="1">The sequence shown here is derived from an EMBL/GenBank/DDBJ whole genome shotgun (WGS) entry which is preliminary data.</text>
</comment>
<keyword evidence="2" id="KW-1185">Reference proteome</keyword>
<dbReference type="EMBL" id="VSWC01000014">
    <property type="protein sequence ID" value="KAA1114234.1"/>
    <property type="molecule type" value="Genomic_DNA"/>
</dbReference>